<feature type="compositionally biased region" description="Polar residues" evidence="1">
    <location>
        <begin position="1"/>
        <end position="18"/>
    </location>
</feature>
<dbReference type="EMBL" id="KN818222">
    <property type="protein sequence ID" value="KIL71157.1"/>
    <property type="molecule type" value="Genomic_DNA"/>
</dbReference>
<feature type="region of interest" description="Disordered" evidence="1">
    <location>
        <begin position="1"/>
        <end position="21"/>
    </location>
</feature>
<sequence length="55" mass="6685">MSWYANQQLHARRAQSSEPVMKQNFRQTPRLFEDCGRYPLPYYNLEDISLFNPIY</sequence>
<proteinExistence type="predicted"/>
<name>A0A0C2X9U8_AMAMK</name>
<reference evidence="2 3" key="1">
    <citation type="submission" date="2014-04" db="EMBL/GenBank/DDBJ databases">
        <title>Evolutionary Origins and Diversification of the Mycorrhizal Mutualists.</title>
        <authorList>
            <consortium name="DOE Joint Genome Institute"/>
            <consortium name="Mycorrhizal Genomics Consortium"/>
            <person name="Kohler A."/>
            <person name="Kuo A."/>
            <person name="Nagy L.G."/>
            <person name="Floudas D."/>
            <person name="Copeland A."/>
            <person name="Barry K.W."/>
            <person name="Cichocki N."/>
            <person name="Veneault-Fourrey C."/>
            <person name="LaButti K."/>
            <person name="Lindquist E.A."/>
            <person name="Lipzen A."/>
            <person name="Lundell T."/>
            <person name="Morin E."/>
            <person name="Murat C."/>
            <person name="Riley R."/>
            <person name="Ohm R."/>
            <person name="Sun H."/>
            <person name="Tunlid A."/>
            <person name="Henrissat B."/>
            <person name="Grigoriev I.V."/>
            <person name="Hibbett D.S."/>
            <person name="Martin F."/>
        </authorList>
    </citation>
    <scope>NUCLEOTIDE SEQUENCE [LARGE SCALE GENOMIC DNA]</scope>
    <source>
        <strain evidence="2 3">Koide BX008</strain>
    </source>
</reference>
<evidence type="ECO:0000313" key="2">
    <source>
        <dbReference type="EMBL" id="KIL71157.1"/>
    </source>
</evidence>
<evidence type="ECO:0000313" key="3">
    <source>
        <dbReference type="Proteomes" id="UP000054549"/>
    </source>
</evidence>
<keyword evidence="3" id="KW-1185">Reference proteome</keyword>
<accession>A0A0C2X9U8</accession>
<dbReference type="Proteomes" id="UP000054549">
    <property type="component" value="Unassembled WGS sequence"/>
</dbReference>
<organism evidence="2 3">
    <name type="scientific">Amanita muscaria (strain Koide BX008)</name>
    <dbReference type="NCBI Taxonomy" id="946122"/>
    <lineage>
        <taxon>Eukaryota</taxon>
        <taxon>Fungi</taxon>
        <taxon>Dikarya</taxon>
        <taxon>Basidiomycota</taxon>
        <taxon>Agaricomycotina</taxon>
        <taxon>Agaricomycetes</taxon>
        <taxon>Agaricomycetidae</taxon>
        <taxon>Agaricales</taxon>
        <taxon>Pluteineae</taxon>
        <taxon>Amanitaceae</taxon>
        <taxon>Amanita</taxon>
    </lineage>
</organism>
<dbReference type="HOGENOM" id="CLU_3031839_0_0_1"/>
<dbReference type="AlphaFoldDB" id="A0A0C2X9U8"/>
<dbReference type="InParanoid" id="A0A0C2X9U8"/>
<gene>
    <name evidence="2" type="ORF">M378DRAFT_154632</name>
</gene>
<evidence type="ECO:0000256" key="1">
    <source>
        <dbReference type="SAM" id="MobiDB-lite"/>
    </source>
</evidence>
<protein>
    <submittedName>
        <fullName evidence="2">Uncharacterized protein</fullName>
    </submittedName>
</protein>